<sequence length="155" mass="17081">MITSYQMLNKRDKVPIPEPVPPPNECLLPAPDCPNTKLSGLKICPKAPDRTESIVPGSKSTNTARGTYLAPVASLQMIAKCFELEIFSKILLSDYIRSTDGIFSKWVKRTSKDNHVYIGELIDAKISIPKMDNLTYFLPGALVLSHNFGLPDSSS</sequence>
<dbReference type="VEuPathDB" id="VectorBase:GAUT020304"/>
<organism evidence="1 2">
    <name type="scientific">Glossina austeni</name>
    <name type="common">Savannah tsetse fly</name>
    <dbReference type="NCBI Taxonomy" id="7395"/>
    <lineage>
        <taxon>Eukaryota</taxon>
        <taxon>Metazoa</taxon>
        <taxon>Ecdysozoa</taxon>
        <taxon>Arthropoda</taxon>
        <taxon>Hexapoda</taxon>
        <taxon>Insecta</taxon>
        <taxon>Pterygota</taxon>
        <taxon>Neoptera</taxon>
        <taxon>Endopterygota</taxon>
        <taxon>Diptera</taxon>
        <taxon>Brachycera</taxon>
        <taxon>Muscomorpha</taxon>
        <taxon>Hippoboscoidea</taxon>
        <taxon>Glossinidae</taxon>
        <taxon>Glossina</taxon>
    </lineage>
</organism>
<dbReference type="AlphaFoldDB" id="A0A1A9UYZ8"/>
<proteinExistence type="predicted"/>
<dbReference type="Proteomes" id="UP000078200">
    <property type="component" value="Unassembled WGS sequence"/>
</dbReference>
<keyword evidence="2" id="KW-1185">Reference proteome</keyword>
<evidence type="ECO:0000313" key="2">
    <source>
        <dbReference type="Proteomes" id="UP000078200"/>
    </source>
</evidence>
<dbReference type="Gene3D" id="1.50.10.10">
    <property type="match status" value="1"/>
</dbReference>
<protein>
    <submittedName>
        <fullName evidence="1">Uncharacterized protein</fullName>
    </submittedName>
</protein>
<accession>A0A1A9UYZ8</accession>
<dbReference type="STRING" id="7395.A0A1A9UYZ8"/>
<dbReference type="InterPro" id="IPR012341">
    <property type="entry name" value="6hp_glycosidase-like_sf"/>
</dbReference>
<name>A0A1A9UYZ8_GLOAU</name>
<evidence type="ECO:0000313" key="1">
    <source>
        <dbReference type="EnsemblMetazoa" id="GAUT020304-PA"/>
    </source>
</evidence>
<dbReference type="EnsemblMetazoa" id="GAUT020304-RA">
    <property type="protein sequence ID" value="GAUT020304-PA"/>
    <property type="gene ID" value="GAUT020304"/>
</dbReference>
<reference evidence="1" key="1">
    <citation type="submission" date="2020-05" db="UniProtKB">
        <authorList>
            <consortium name="EnsemblMetazoa"/>
        </authorList>
    </citation>
    <scope>IDENTIFICATION</scope>
    <source>
        <strain evidence="1">TTRI</strain>
    </source>
</reference>
<dbReference type="GO" id="GO:0005975">
    <property type="term" value="P:carbohydrate metabolic process"/>
    <property type="evidence" value="ECO:0007669"/>
    <property type="project" value="InterPro"/>
</dbReference>